<dbReference type="AlphaFoldDB" id="A0A382NDM2"/>
<dbReference type="PANTHER" id="PTHR11108:SF1">
    <property type="entry name" value="FERROCHELATASE, MITOCHONDRIAL"/>
    <property type="match status" value="1"/>
</dbReference>
<dbReference type="PANTHER" id="PTHR11108">
    <property type="entry name" value="FERROCHELATASE"/>
    <property type="match status" value="1"/>
</dbReference>
<organism evidence="1">
    <name type="scientific">marine metagenome</name>
    <dbReference type="NCBI Taxonomy" id="408172"/>
    <lineage>
        <taxon>unclassified sequences</taxon>
        <taxon>metagenomes</taxon>
        <taxon>ecological metagenomes</taxon>
    </lineage>
</organism>
<evidence type="ECO:0008006" key="2">
    <source>
        <dbReference type="Google" id="ProtNLM"/>
    </source>
</evidence>
<dbReference type="EMBL" id="UINC01098944">
    <property type="protein sequence ID" value="SVC57842.1"/>
    <property type="molecule type" value="Genomic_DNA"/>
</dbReference>
<accession>A0A382NDM2</accession>
<dbReference type="InterPro" id="IPR033659">
    <property type="entry name" value="Ferrochelatase_N"/>
</dbReference>
<dbReference type="InterPro" id="IPR001015">
    <property type="entry name" value="Ferrochelatase"/>
</dbReference>
<dbReference type="Gene3D" id="3.40.50.1400">
    <property type="match status" value="1"/>
</dbReference>
<dbReference type="Pfam" id="PF00762">
    <property type="entry name" value="Ferrochelatase"/>
    <property type="match status" value="1"/>
</dbReference>
<feature type="non-terminal residue" evidence="1">
    <location>
        <position position="96"/>
    </location>
</feature>
<dbReference type="GO" id="GO:0006783">
    <property type="term" value="P:heme biosynthetic process"/>
    <property type="evidence" value="ECO:0007669"/>
    <property type="project" value="InterPro"/>
</dbReference>
<sequence>MRYQRGLLREATDRTGVLLVNLGTPEAPTVSAVRRYLGEFLHDQRVVELTRWIWCLILHGIVLRFRPKKSAAAYTKIWSETGSPLMSLTRALAERL</sequence>
<evidence type="ECO:0000313" key="1">
    <source>
        <dbReference type="EMBL" id="SVC57842.1"/>
    </source>
</evidence>
<dbReference type="GO" id="GO:0004325">
    <property type="term" value="F:ferrochelatase activity"/>
    <property type="evidence" value="ECO:0007669"/>
    <property type="project" value="InterPro"/>
</dbReference>
<proteinExistence type="predicted"/>
<name>A0A382NDM2_9ZZZZ</name>
<dbReference type="SUPFAM" id="SSF53800">
    <property type="entry name" value="Chelatase"/>
    <property type="match status" value="1"/>
</dbReference>
<reference evidence="1" key="1">
    <citation type="submission" date="2018-05" db="EMBL/GenBank/DDBJ databases">
        <authorList>
            <person name="Lanie J.A."/>
            <person name="Ng W.-L."/>
            <person name="Kazmierczak K.M."/>
            <person name="Andrzejewski T.M."/>
            <person name="Davidsen T.M."/>
            <person name="Wayne K.J."/>
            <person name="Tettelin H."/>
            <person name="Glass J.I."/>
            <person name="Rusch D."/>
            <person name="Podicherti R."/>
            <person name="Tsui H.-C.T."/>
            <person name="Winkler M.E."/>
        </authorList>
    </citation>
    <scope>NUCLEOTIDE SEQUENCE</scope>
</reference>
<protein>
    <recommendedName>
        <fullName evidence="2">Ferrochelatase</fullName>
    </recommendedName>
</protein>
<dbReference type="CDD" id="cd03411">
    <property type="entry name" value="Ferrochelatase_N"/>
    <property type="match status" value="1"/>
</dbReference>
<gene>
    <name evidence="1" type="ORF">METZ01_LOCUS310696</name>
</gene>